<dbReference type="OrthoDB" id="4250757at2"/>
<dbReference type="Proteomes" id="UP000048965">
    <property type="component" value="Unassembled WGS sequence"/>
</dbReference>
<evidence type="ECO:0000313" key="2">
    <source>
        <dbReference type="Proteomes" id="UP000048965"/>
    </source>
</evidence>
<gene>
    <name evidence="1" type="ORF">TPA0598_04_03470</name>
</gene>
<sequence>MDPILLAWLRAQLGTATDEQDLAARYARLGRARAVAAEVLAERRAKLLAEPLRMTVDGVVTIDQSNNLAGLERQITGLTELVAPDDPAAGEASADLVTAPLLPSRRTR</sequence>
<reference evidence="2" key="1">
    <citation type="submission" date="2014-09" db="EMBL/GenBank/DDBJ databases">
        <title>Whole genome shotgun sequence of Streptomyces sp. NBRC 110027.</title>
        <authorList>
            <person name="Komaki H."/>
            <person name="Ichikawa N."/>
            <person name="Katano-Makiyama Y."/>
            <person name="Hosoyama A."/>
            <person name="Hashimoto M."/>
            <person name="Uohara A."/>
            <person name="Kitahashi Y."/>
            <person name="Ohji S."/>
            <person name="Kimura A."/>
            <person name="Yamazoe A."/>
            <person name="Igarashi Y."/>
            <person name="Fujita N."/>
        </authorList>
    </citation>
    <scope>NUCLEOTIDE SEQUENCE [LARGE SCALE GENOMIC DNA]</scope>
    <source>
        <strain evidence="2">NBRC 110027</strain>
    </source>
</reference>
<reference evidence="1 2" key="2">
    <citation type="journal article" date="2015" name="Stand. Genomic Sci.">
        <title>Draft genome sequence of marine-derived Streptomyces sp. TP-A0598, a producer of anti-MRSA antibiotic lydicamycins.</title>
        <authorList>
            <person name="Komaki H."/>
            <person name="Ichikawa N."/>
            <person name="Hosoyama A."/>
            <person name="Fujita N."/>
            <person name="Igarashi Y."/>
        </authorList>
    </citation>
    <scope>NUCLEOTIDE SEQUENCE [LARGE SCALE GENOMIC DNA]</scope>
    <source>
        <strain evidence="1 2">NBRC 110027</strain>
    </source>
</reference>
<proteinExistence type="predicted"/>
<accession>A0A0P4R829</accession>
<protein>
    <submittedName>
        <fullName evidence="1">Uncharacterized protein</fullName>
    </submittedName>
</protein>
<dbReference type="AlphaFoldDB" id="A0A0P4R829"/>
<keyword evidence="2" id="KW-1185">Reference proteome</keyword>
<name>A0A0P4R829_9ACTN</name>
<comment type="caution">
    <text evidence="1">The sequence shown here is derived from an EMBL/GenBank/DDBJ whole genome shotgun (WGS) entry which is preliminary data.</text>
</comment>
<organism evidence="1 2">
    <name type="scientific">Streptomyces lydicamycinicus</name>
    <dbReference type="NCBI Taxonomy" id="1546107"/>
    <lineage>
        <taxon>Bacteria</taxon>
        <taxon>Bacillati</taxon>
        <taxon>Actinomycetota</taxon>
        <taxon>Actinomycetes</taxon>
        <taxon>Kitasatosporales</taxon>
        <taxon>Streptomycetaceae</taxon>
        <taxon>Streptomyces</taxon>
    </lineage>
</organism>
<dbReference type="EMBL" id="BBNO01000004">
    <property type="protein sequence ID" value="GAO08711.1"/>
    <property type="molecule type" value="Genomic_DNA"/>
</dbReference>
<evidence type="ECO:0000313" key="1">
    <source>
        <dbReference type="EMBL" id="GAO08711.1"/>
    </source>
</evidence>
<dbReference type="RefSeq" id="WP_042154506.1">
    <property type="nucleotide sequence ID" value="NZ_BBNO01000004.1"/>
</dbReference>